<sequence length="485" mass="51531">MGAAFRCSGRESMEESQEPSFLHSLICFGGVILTVITGMLWLGINLHSLLVIALVWVAGHSSRLGFSFQKIKSAMISGIEKGLGAIFIFFLIGILVASLIESGTIGGLVYYGLDLLHPTFFLPAGLVLCSLMSLATGTAWGTIATIGVVLMGLGGALGIPLPLVAGMVVSGASFGDKMSPVSDTTNLAAMVADTDLYSHIKSMLYTTVPTYIISLIAFTLVGLYYSGQTLSAQELLTLSQHLEIEFAISPLTLLPLIVLLALSLKRTAAEVSMLASVVTAVMLAVATQDRTFTEVLNSLYTGYVADTGLEQLDTLLSRGGITSMMSTMSLALIALSLGGILDRAGFVRVLLSGVLKRIKRSASLMATTIGTGVVANMSMGEGYLSIIFGGQIFKDSFEEDRLEKHMLSRCLEEGATLSTSLIPWTTSGAFITGVLGMSPLEFAPWAFFNYINPLLSIGLAYMGFGIFRQQGFETPRGTPLSSLKK</sequence>
<feature type="transmembrane region" description="Helical" evidence="9">
    <location>
        <begin position="86"/>
        <end position="113"/>
    </location>
</feature>
<keyword evidence="4" id="KW-1003">Cell membrane</keyword>
<evidence type="ECO:0000256" key="6">
    <source>
        <dbReference type="ARBA" id="ARBA00022989"/>
    </source>
</evidence>
<evidence type="ECO:0000256" key="4">
    <source>
        <dbReference type="ARBA" id="ARBA00022475"/>
    </source>
</evidence>
<evidence type="ECO:0000256" key="1">
    <source>
        <dbReference type="ARBA" id="ARBA00004651"/>
    </source>
</evidence>
<feature type="domain" description="Na+/H+ antiporter NhaC-like C-terminal" evidence="10">
    <location>
        <begin position="171"/>
        <end position="464"/>
    </location>
</feature>
<dbReference type="GO" id="GO:0005886">
    <property type="term" value="C:plasma membrane"/>
    <property type="evidence" value="ECO:0007669"/>
    <property type="project" value="UniProtKB-SubCell"/>
</dbReference>
<feature type="transmembrane region" description="Helical" evidence="9">
    <location>
        <begin position="362"/>
        <end position="379"/>
    </location>
</feature>
<feature type="transmembrane region" description="Helical" evidence="9">
    <location>
        <begin position="49"/>
        <end position="66"/>
    </location>
</feature>
<feature type="transmembrane region" description="Helical" evidence="9">
    <location>
        <begin position="246"/>
        <end position="264"/>
    </location>
</feature>
<name>A0A381QA89_9ZZZZ</name>
<dbReference type="AlphaFoldDB" id="A0A381QA89"/>
<dbReference type="GO" id="GO:0015297">
    <property type="term" value="F:antiporter activity"/>
    <property type="evidence" value="ECO:0007669"/>
    <property type="project" value="UniProtKB-KW"/>
</dbReference>
<feature type="transmembrane region" description="Helical" evidence="9">
    <location>
        <begin position="321"/>
        <end position="341"/>
    </location>
</feature>
<evidence type="ECO:0000313" key="11">
    <source>
        <dbReference type="EMBL" id="SUZ75764.1"/>
    </source>
</evidence>
<keyword evidence="6 9" id="KW-1133">Transmembrane helix</keyword>
<keyword evidence="7 9" id="KW-0472">Membrane</keyword>
<keyword evidence="5 9" id="KW-0812">Transmembrane</keyword>
<evidence type="ECO:0000256" key="2">
    <source>
        <dbReference type="ARBA" id="ARBA00022448"/>
    </source>
</evidence>
<accession>A0A381QA89</accession>
<proteinExistence type="inferred from homology"/>
<keyword evidence="3" id="KW-0050">Antiport</keyword>
<dbReference type="Pfam" id="PF03553">
    <property type="entry name" value="Na_H_antiporter"/>
    <property type="match status" value="1"/>
</dbReference>
<feature type="transmembrane region" description="Helical" evidence="9">
    <location>
        <begin position="146"/>
        <end position="169"/>
    </location>
</feature>
<feature type="transmembrane region" description="Helical" evidence="9">
    <location>
        <begin position="120"/>
        <end position="140"/>
    </location>
</feature>
<comment type="similarity">
    <text evidence="8">Belongs to the NhaC Na(+)/H(+) (TC 2.A.35) antiporter family.</text>
</comment>
<feature type="transmembrane region" description="Helical" evidence="9">
    <location>
        <begin position="447"/>
        <end position="467"/>
    </location>
</feature>
<evidence type="ECO:0000256" key="9">
    <source>
        <dbReference type="SAM" id="Phobius"/>
    </source>
</evidence>
<evidence type="ECO:0000256" key="3">
    <source>
        <dbReference type="ARBA" id="ARBA00022449"/>
    </source>
</evidence>
<reference evidence="11" key="1">
    <citation type="submission" date="2018-05" db="EMBL/GenBank/DDBJ databases">
        <authorList>
            <person name="Lanie J.A."/>
            <person name="Ng W.-L."/>
            <person name="Kazmierczak K.M."/>
            <person name="Andrzejewski T.M."/>
            <person name="Davidsen T.M."/>
            <person name="Wayne K.J."/>
            <person name="Tettelin H."/>
            <person name="Glass J.I."/>
            <person name="Rusch D."/>
            <person name="Podicherti R."/>
            <person name="Tsui H.-C.T."/>
            <person name="Winkler M.E."/>
        </authorList>
    </citation>
    <scope>NUCLEOTIDE SEQUENCE</scope>
</reference>
<dbReference type="InterPro" id="IPR052180">
    <property type="entry name" value="NhaC_Na-H+_Antiporter"/>
</dbReference>
<evidence type="ECO:0000259" key="10">
    <source>
        <dbReference type="Pfam" id="PF03553"/>
    </source>
</evidence>
<dbReference type="InterPro" id="IPR018461">
    <property type="entry name" value="Na/H_Antiport_NhaC-like_C"/>
</dbReference>
<evidence type="ECO:0000256" key="7">
    <source>
        <dbReference type="ARBA" id="ARBA00023136"/>
    </source>
</evidence>
<dbReference type="EMBL" id="UINC01001258">
    <property type="protein sequence ID" value="SUZ75764.1"/>
    <property type="molecule type" value="Genomic_DNA"/>
</dbReference>
<feature type="transmembrane region" description="Helical" evidence="9">
    <location>
        <begin position="20"/>
        <end position="42"/>
    </location>
</feature>
<dbReference type="PANTHER" id="PTHR33451">
    <property type="entry name" value="MALATE-2H(+)/NA(+)-LACTATE ANTIPORTER"/>
    <property type="match status" value="1"/>
</dbReference>
<dbReference type="NCBIfam" id="TIGR00931">
    <property type="entry name" value="antiport_nhaC"/>
    <property type="match status" value="1"/>
</dbReference>
<dbReference type="PANTHER" id="PTHR33451:SF3">
    <property type="entry name" value="MALATE-2H(+)_NA(+)-LACTATE ANTIPORTER"/>
    <property type="match status" value="1"/>
</dbReference>
<feature type="transmembrane region" description="Helical" evidence="9">
    <location>
        <begin position="204"/>
        <end position="226"/>
    </location>
</feature>
<keyword evidence="2" id="KW-0813">Transport</keyword>
<evidence type="ECO:0000256" key="5">
    <source>
        <dbReference type="ARBA" id="ARBA00022692"/>
    </source>
</evidence>
<dbReference type="InterPro" id="IPR004770">
    <property type="entry name" value="Na/H_antiport_NhaC"/>
</dbReference>
<comment type="subcellular location">
    <subcellularLocation>
        <location evidence="1">Cell membrane</location>
        <topology evidence="1">Multi-pass membrane protein</topology>
    </subcellularLocation>
</comment>
<gene>
    <name evidence="11" type="ORF">METZ01_LOCUS28618</name>
</gene>
<evidence type="ECO:0000256" key="8">
    <source>
        <dbReference type="ARBA" id="ARBA00038435"/>
    </source>
</evidence>
<protein>
    <recommendedName>
        <fullName evidence="10">Na+/H+ antiporter NhaC-like C-terminal domain-containing protein</fullName>
    </recommendedName>
</protein>
<organism evidence="11">
    <name type="scientific">marine metagenome</name>
    <dbReference type="NCBI Taxonomy" id="408172"/>
    <lineage>
        <taxon>unclassified sequences</taxon>
        <taxon>metagenomes</taxon>
        <taxon>ecological metagenomes</taxon>
    </lineage>
</organism>